<dbReference type="Proteomes" id="UP000653305">
    <property type="component" value="Unassembled WGS sequence"/>
</dbReference>
<dbReference type="PANTHER" id="PTHR46087">
    <property type="entry name" value="PUTATIVE, EXPRESSED-RELATED"/>
    <property type="match status" value="1"/>
</dbReference>
<comment type="caution">
    <text evidence="1">The sequence shown here is derived from an EMBL/GenBank/DDBJ whole genome shotgun (WGS) entry which is preliminary data.</text>
</comment>
<protein>
    <submittedName>
        <fullName evidence="1">Uncharacterized protein</fullName>
    </submittedName>
</protein>
<dbReference type="EMBL" id="BMAC01000302">
    <property type="protein sequence ID" value="GFP93107.1"/>
    <property type="molecule type" value="Genomic_DNA"/>
</dbReference>
<dbReference type="PANTHER" id="PTHR46087:SF7">
    <property type="entry name" value="CYCLIN-LIKE PROTEIN"/>
    <property type="match status" value="1"/>
</dbReference>
<reference evidence="1" key="1">
    <citation type="submission" date="2020-07" db="EMBL/GenBank/DDBJ databases">
        <title>Ethylene signaling mediates host invasion by parasitic plants.</title>
        <authorList>
            <person name="Yoshida S."/>
        </authorList>
    </citation>
    <scope>NUCLEOTIDE SEQUENCE</scope>
    <source>
        <strain evidence="1">Okayama</strain>
    </source>
</reference>
<keyword evidence="2" id="KW-1185">Reference proteome</keyword>
<evidence type="ECO:0000313" key="1">
    <source>
        <dbReference type="EMBL" id="GFP93107.1"/>
    </source>
</evidence>
<evidence type="ECO:0000313" key="2">
    <source>
        <dbReference type="Proteomes" id="UP000653305"/>
    </source>
</evidence>
<gene>
    <name evidence="1" type="ORF">PHJA_001455000</name>
</gene>
<accession>A0A830BY89</accession>
<dbReference type="AlphaFoldDB" id="A0A830BY89"/>
<organism evidence="1 2">
    <name type="scientific">Phtheirospermum japonicum</name>
    <dbReference type="NCBI Taxonomy" id="374723"/>
    <lineage>
        <taxon>Eukaryota</taxon>
        <taxon>Viridiplantae</taxon>
        <taxon>Streptophyta</taxon>
        <taxon>Embryophyta</taxon>
        <taxon>Tracheophyta</taxon>
        <taxon>Spermatophyta</taxon>
        <taxon>Magnoliopsida</taxon>
        <taxon>eudicotyledons</taxon>
        <taxon>Gunneridae</taxon>
        <taxon>Pentapetalae</taxon>
        <taxon>asterids</taxon>
        <taxon>lamiids</taxon>
        <taxon>Lamiales</taxon>
        <taxon>Orobanchaceae</taxon>
        <taxon>Orobanchaceae incertae sedis</taxon>
        <taxon>Phtheirospermum</taxon>
    </lineage>
</organism>
<sequence>MFGLHITTTLFHQLIRYPNKDTQNNYDQKQHNVENQIPADAMKRAISWRTDVGWPELWSRVCLHNMAKLAREATTVWLVLEALFCYIDRGNLWSSDDGLALPVLLDMQSIVEILIDIVQVAVTIDKGPAICDDYWCIQ</sequence>
<dbReference type="InterPro" id="IPR055296">
    <property type="entry name" value="SRL2-like"/>
</dbReference>
<dbReference type="OrthoDB" id="1743726at2759"/>
<proteinExistence type="predicted"/>
<name>A0A830BY89_9LAMI</name>